<feature type="transmembrane region" description="Helical" evidence="4">
    <location>
        <begin position="284"/>
        <end position="302"/>
    </location>
</feature>
<dbReference type="InterPro" id="IPR018506">
    <property type="entry name" value="Cyt_B5_heme-BS"/>
</dbReference>
<accession>A0ABQ8SHV0</accession>
<dbReference type="Pfam" id="PF00173">
    <property type="entry name" value="Cyt-b5"/>
    <property type="match status" value="1"/>
</dbReference>
<evidence type="ECO:0000256" key="3">
    <source>
        <dbReference type="ARBA" id="ARBA00023004"/>
    </source>
</evidence>
<evidence type="ECO:0000259" key="5">
    <source>
        <dbReference type="PROSITE" id="PS50255"/>
    </source>
</evidence>
<keyword evidence="7" id="KW-1185">Reference proteome</keyword>
<dbReference type="PROSITE" id="PS50255">
    <property type="entry name" value="CYTOCHROME_B5_2"/>
    <property type="match status" value="1"/>
</dbReference>
<keyword evidence="3 4" id="KW-0408">Iron</keyword>
<comment type="caution">
    <text evidence="4">Lacks conserved residue(s) required for the propagation of feature annotation.</text>
</comment>
<organism evidence="6 7">
    <name type="scientific">Periplaneta americana</name>
    <name type="common">American cockroach</name>
    <name type="synonym">Blatta americana</name>
    <dbReference type="NCBI Taxonomy" id="6978"/>
    <lineage>
        <taxon>Eukaryota</taxon>
        <taxon>Metazoa</taxon>
        <taxon>Ecdysozoa</taxon>
        <taxon>Arthropoda</taxon>
        <taxon>Hexapoda</taxon>
        <taxon>Insecta</taxon>
        <taxon>Pterygota</taxon>
        <taxon>Neoptera</taxon>
        <taxon>Polyneoptera</taxon>
        <taxon>Dictyoptera</taxon>
        <taxon>Blattodea</taxon>
        <taxon>Blattoidea</taxon>
        <taxon>Blattidae</taxon>
        <taxon>Blattinae</taxon>
        <taxon>Periplaneta</taxon>
    </lineage>
</organism>
<feature type="domain" description="Cytochrome b5 heme-binding" evidence="5">
    <location>
        <begin position="37"/>
        <end position="103"/>
    </location>
</feature>
<dbReference type="PANTHER" id="PTHR16740:SF1">
    <property type="entry name" value="CYTOCHROME B5-RELATED PROTEIN-RELATED"/>
    <property type="match status" value="1"/>
</dbReference>
<dbReference type="EMBL" id="JAJSOF020000027">
    <property type="protein sequence ID" value="KAJ4433720.1"/>
    <property type="molecule type" value="Genomic_DNA"/>
</dbReference>
<dbReference type="PANTHER" id="PTHR16740">
    <property type="entry name" value="CYTOCHROME B5-RELATED PROTEIN-RELATED"/>
    <property type="match status" value="1"/>
</dbReference>
<feature type="transmembrane region" description="Helical" evidence="4">
    <location>
        <begin position="166"/>
        <end position="185"/>
    </location>
</feature>
<dbReference type="PROSITE" id="PS00191">
    <property type="entry name" value="CYTOCHROME_B5_1"/>
    <property type="match status" value="1"/>
</dbReference>
<sequence length="478" mass="55108">YFHKIDIHLSSIPGYVKLPFSPRLSLGTAQTWLQGKQKDDNTGGLWRVHNDLYDLTPFIDKHPGGSHWLTLTKGTDITEAFESHHIRNSAQLILEKYRVASTSNIRFSPYTFHESGFYRTLKRNVQPILSKLPSGPSLRSKLTADLLLLSSLLTATVAAATSFYSVGIVSGILFSLTVISAHNFFHMRDNIRMHYFNITFYSYKDWRVTHALSHHLFPNTMLDYELFFDEKLLQWLPLKTKSLWVRFGSWLYSPVIYLLSSHVQLIAKLAQLLKTRGKSWNKEAFIPFAPLLVMYIFSGSSFTETFIMWSWILIVSSFSFVFIGLNAAHHHPEIFHDGDAPRQVHHLNTKKGLCKDFPYATWFTVKNNSTIVLLRNIFFPNRSDRDWGLGQVDAVRDRPEISTSLFLVLVTFGDHCLHHLFPTVDHSYLHLLYPTFYETCKQFGVDYKPFSIFDLIKGQFRQLARNTPNPIPPGKAKD</sequence>
<dbReference type="InterPro" id="IPR036400">
    <property type="entry name" value="Cyt_B5-like_heme/steroid_sf"/>
</dbReference>
<keyword evidence="1 4" id="KW-0349">Heme</keyword>
<gene>
    <name evidence="6" type="ORF">ANN_16031</name>
</gene>
<protein>
    <recommendedName>
        <fullName evidence="5">Cytochrome b5 heme-binding domain-containing protein</fullName>
    </recommendedName>
</protein>
<proteinExistence type="inferred from homology"/>
<dbReference type="InterPro" id="IPR053100">
    <property type="entry name" value="Cytochrome_b5-related"/>
</dbReference>
<dbReference type="Gene3D" id="3.10.120.10">
    <property type="entry name" value="Cytochrome b5-like heme/steroid binding domain"/>
    <property type="match status" value="1"/>
</dbReference>
<evidence type="ECO:0000256" key="1">
    <source>
        <dbReference type="ARBA" id="ARBA00022617"/>
    </source>
</evidence>
<dbReference type="InterPro" id="IPR005804">
    <property type="entry name" value="FA_desaturase_dom"/>
</dbReference>
<evidence type="ECO:0000313" key="7">
    <source>
        <dbReference type="Proteomes" id="UP001148838"/>
    </source>
</evidence>
<dbReference type="SMART" id="SM01117">
    <property type="entry name" value="Cyt-b5"/>
    <property type="match status" value="1"/>
</dbReference>
<keyword evidence="2 4" id="KW-0479">Metal-binding</keyword>
<dbReference type="Pfam" id="PF00487">
    <property type="entry name" value="FA_desaturase"/>
    <property type="match status" value="1"/>
</dbReference>
<feature type="non-terminal residue" evidence="6">
    <location>
        <position position="1"/>
    </location>
</feature>
<comment type="similarity">
    <text evidence="4">Belongs to the cytochrome b5 family.</text>
</comment>
<name>A0ABQ8SHV0_PERAM</name>
<evidence type="ECO:0000256" key="4">
    <source>
        <dbReference type="RuleBase" id="RU362121"/>
    </source>
</evidence>
<keyword evidence="4" id="KW-1133">Transmembrane helix</keyword>
<comment type="caution">
    <text evidence="6">The sequence shown here is derived from an EMBL/GenBank/DDBJ whole genome shotgun (WGS) entry which is preliminary data.</text>
</comment>
<keyword evidence="4" id="KW-0472">Membrane</keyword>
<dbReference type="SUPFAM" id="SSF55856">
    <property type="entry name" value="Cytochrome b5-like heme/steroid binding domain"/>
    <property type="match status" value="1"/>
</dbReference>
<evidence type="ECO:0000256" key="2">
    <source>
        <dbReference type="ARBA" id="ARBA00022723"/>
    </source>
</evidence>
<feature type="transmembrane region" description="Helical" evidence="4">
    <location>
        <begin position="308"/>
        <end position="328"/>
    </location>
</feature>
<dbReference type="Proteomes" id="UP001148838">
    <property type="component" value="Unassembled WGS sequence"/>
</dbReference>
<dbReference type="InterPro" id="IPR001199">
    <property type="entry name" value="Cyt_B5-like_heme/steroid-bd"/>
</dbReference>
<dbReference type="PRINTS" id="PR00363">
    <property type="entry name" value="CYTOCHROMEB5"/>
</dbReference>
<evidence type="ECO:0000313" key="6">
    <source>
        <dbReference type="EMBL" id="KAJ4433720.1"/>
    </source>
</evidence>
<reference evidence="6 7" key="1">
    <citation type="journal article" date="2022" name="Allergy">
        <title>Genome assembly and annotation of Periplaneta americana reveal a comprehensive cockroach allergen profile.</title>
        <authorList>
            <person name="Wang L."/>
            <person name="Xiong Q."/>
            <person name="Saelim N."/>
            <person name="Wang L."/>
            <person name="Nong W."/>
            <person name="Wan A.T."/>
            <person name="Shi M."/>
            <person name="Liu X."/>
            <person name="Cao Q."/>
            <person name="Hui J.H.L."/>
            <person name="Sookrung N."/>
            <person name="Leung T.F."/>
            <person name="Tungtrongchitr A."/>
            <person name="Tsui S.K.W."/>
        </authorList>
    </citation>
    <scope>NUCLEOTIDE SEQUENCE [LARGE SCALE GENOMIC DNA]</scope>
    <source>
        <strain evidence="6">PWHHKU_190912</strain>
    </source>
</reference>
<keyword evidence="4" id="KW-0812">Transmembrane</keyword>